<dbReference type="KEGG" id="pml:ATP_00091"/>
<name>B3R0B4_PHYMT</name>
<dbReference type="Proteomes" id="UP000002020">
    <property type="component" value="Chromosome"/>
</dbReference>
<evidence type="ECO:0000313" key="2">
    <source>
        <dbReference type="Proteomes" id="UP000002020"/>
    </source>
</evidence>
<keyword evidence="2" id="KW-1185">Reference proteome</keyword>
<organism evidence="2">
    <name type="scientific">Phytoplasma mali (strain AT)</name>
    <dbReference type="NCBI Taxonomy" id="482235"/>
    <lineage>
        <taxon>Bacteria</taxon>
        <taxon>Bacillati</taxon>
        <taxon>Mycoplasmatota</taxon>
        <taxon>Mollicutes</taxon>
        <taxon>Acholeplasmatales</taxon>
        <taxon>Acholeplasmataceae</taxon>
        <taxon>Candidatus Phytoplasma</taxon>
        <taxon>16SrX (Apple proliferation group)</taxon>
    </lineage>
</organism>
<dbReference type="HOGENOM" id="CLU_3021790_0_0_14"/>
<evidence type="ECO:0000313" key="1">
    <source>
        <dbReference type="EMBL" id="CAP18278.1"/>
    </source>
</evidence>
<protein>
    <submittedName>
        <fullName evidence="1">Uncharacterized protein</fullName>
    </submittedName>
</protein>
<dbReference type="EMBL" id="CU469464">
    <property type="protein sequence ID" value="CAP18278.1"/>
    <property type="molecule type" value="Genomic_DNA"/>
</dbReference>
<sequence>MLLIQLLYEKKIKKTIIAVDQKNGTTKKHKNKKKSFIKFNFLFVIKPEKNKSQIN</sequence>
<accession>B3R0B4</accession>
<gene>
    <name evidence="1" type="ordered locus">ATP_00091</name>
</gene>
<reference evidence="1 2" key="1">
    <citation type="journal article" date="2008" name="BMC Genomics">
        <title>The linear chromosome of the plant-pathogenic mycoplasma 'Candidatus Phytoplasma mali'.</title>
        <authorList>
            <person name="Kube M."/>
            <person name="Schneider B."/>
            <person name="Kuhl H."/>
            <person name="Dandekar T."/>
            <person name="Heitmann K."/>
            <person name="Migdoll A.M."/>
            <person name="Reinhardt R."/>
            <person name="Seemueller E."/>
        </authorList>
    </citation>
    <scope>NUCLEOTIDE SEQUENCE [LARGE SCALE GENOMIC DNA]</scope>
    <source>
        <strain evidence="1 2">AT</strain>
    </source>
</reference>
<dbReference type="AlphaFoldDB" id="B3R0B4"/>
<proteinExistence type="predicted"/>